<proteinExistence type="predicted"/>
<evidence type="ECO:0000313" key="3">
    <source>
        <dbReference type="Proteomes" id="UP000237000"/>
    </source>
</evidence>
<comment type="caution">
    <text evidence="2">The sequence shown here is derived from an EMBL/GenBank/DDBJ whole genome shotgun (WGS) entry which is preliminary data.</text>
</comment>
<protein>
    <submittedName>
        <fullName evidence="2">Uncharacterized protein</fullName>
    </submittedName>
</protein>
<dbReference type="Proteomes" id="UP000237000">
    <property type="component" value="Unassembled WGS sequence"/>
</dbReference>
<sequence>MDRVALFASSGAPHSGKPRRSNRHFQVGSGDIRPDRRSAAVAAASQRKFAGIIGFRRRSPGELSSCVVVHCARGVEASFRGETATLCQLSIWFGQPPNDRPLIFLFFFFLGFHLCKFESKPQILFVFLFLFF</sequence>
<name>A0A2P5ECI1_TREOI</name>
<dbReference type="InParanoid" id="A0A2P5ECI1"/>
<evidence type="ECO:0000313" key="2">
    <source>
        <dbReference type="EMBL" id="PON83259.1"/>
    </source>
</evidence>
<organism evidence="2 3">
    <name type="scientific">Trema orientale</name>
    <name type="common">Charcoal tree</name>
    <name type="synonym">Celtis orientalis</name>
    <dbReference type="NCBI Taxonomy" id="63057"/>
    <lineage>
        <taxon>Eukaryota</taxon>
        <taxon>Viridiplantae</taxon>
        <taxon>Streptophyta</taxon>
        <taxon>Embryophyta</taxon>
        <taxon>Tracheophyta</taxon>
        <taxon>Spermatophyta</taxon>
        <taxon>Magnoliopsida</taxon>
        <taxon>eudicotyledons</taxon>
        <taxon>Gunneridae</taxon>
        <taxon>Pentapetalae</taxon>
        <taxon>rosids</taxon>
        <taxon>fabids</taxon>
        <taxon>Rosales</taxon>
        <taxon>Cannabaceae</taxon>
        <taxon>Trema</taxon>
    </lineage>
</organism>
<dbReference type="OrthoDB" id="10334476at2759"/>
<feature type="region of interest" description="Disordered" evidence="1">
    <location>
        <begin position="1"/>
        <end position="34"/>
    </location>
</feature>
<dbReference type="AlphaFoldDB" id="A0A2P5ECI1"/>
<reference evidence="3" key="1">
    <citation type="submission" date="2016-06" db="EMBL/GenBank/DDBJ databases">
        <title>Parallel loss of symbiosis genes in relatives of nitrogen-fixing non-legume Parasponia.</title>
        <authorList>
            <person name="Van Velzen R."/>
            <person name="Holmer R."/>
            <person name="Bu F."/>
            <person name="Rutten L."/>
            <person name="Van Zeijl A."/>
            <person name="Liu W."/>
            <person name="Santuari L."/>
            <person name="Cao Q."/>
            <person name="Sharma T."/>
            <person name="Shen D."/>
            <person name="Roswanjaya Y."/>
            <person name="Wardhani T."/>
            <person name="Kalhor M.S."/>
            <person name="Jansen J."/>
            <person name="Van den Hoogen J."/>
            <person name="Gungor B."/>
            <person name="Hartog M."/>
            <person name="Hontelez J."/>
            <person name="Verver J."/>
            <person name="Yang W.-C."/>
            <person name="Schijlen E."/>
            <person name="Repin R."/>
            <person name="Schilthuizen M."/>
            <person name="Schranz E."/>
            <person name="Heidstra R."/>
            <person name="Miyata K."/>
            <person name="Fedorova E."/>
            <person name="Kohlen W."/>
            <person name="Bisseling T."/>
            <person name="Smit S."/>
            <person name="Geurts R."/>
        </authorList>
    </citation>
    <scope>NUCLEOTIDE SEQUENCE [LARGE SCALE GENOMIC DNA]</scope>
    <source>
        <strain evidence="3">cv. RG33-2</strain>
    </source>
</reference>
<keyword evidence="3" id="KW-1185">Reference proteome</keyword>
<dbReference type="EMBL" id="JXTC01000181">
    <property type="protein sequence ID" value="PON83259.1"/>
    <property type="molecule type" value="Genomic_DNA"/>
</dbReference>
<evidence type="ECO:0000256" key="1">
    <source>
        <dbReference type="SAM" id="MobiDB-lite"/>
    </source>
</evidence>
<accession>A0A2P5ECI1</accession>
<gene>
    <name evidence="2" type="ORF">TorRG33x02_209630</name>
</gene>